<reference evidence="1" key="1">
    <citation type="submission" date="2014-09" db="EMBL/GenBank/DDBJ databases">
        <authorList>
            <person name="Magalhaes I.L.F."/>
            <person name="Oliveira U."/>
            <person name="Santos F.R."/>
            <person name="Vidigal T.H.D.A."/>
            <person name="Brescovit A.D."/>
            <person name="Santos A.J."/>
        </authorList>
    </citation>
    <scope>NUCLEOTIDE SEQUENCE</scope>
    <source>
        <tissue evidence="1">Shoot tissue taken approximately 20 cm above the soil surface</tissue>
    </source>
</reference>
<name>A0A0A9BHP3_ARUDO</name>
<accession>A0A0A9BHP3</accession>
<sequence>MFSFAWCKIEMLGL</sequence>
<evidence type="ECO:0000313" key="1">
    <source>
        <dbReference type="EMBL" id="JAD62886.1"/>
    </source>
</evidence>
<dbReference type="EMBL" id="GBRH01235009">
    <property type="protein sequence ID" value="JAD62886.1"/>
    <property type="molecule type" value="Transcribed_RNA"/>
</dbReference>
<proteinExistence type="predicted"/>
<protein>
    <submittedName>
        <fullName evidence="1">Uncharacterized protein</fullName>
    </submittedName>
</protein>
<organism evidence="1">
    <name type="scientific">Arundo donax</name>
    <name type="common">Giant reed</name>
    <name type="synonym">Donax arundinaceus</name>
    <dbReference type="NCBI Taxonomy" id="35708"/>
    <lineage>
        <taxon>Eukaryota</taxon>
        <taxon>Viridiplantae</taxon>
        <taxon>Streptophyta</taxon>
        <taxon>Embryophyta</taxon>
        <taxon>Tracheophyta</taxon>
        <taxon>Spermatophyta</taxon>
        <taxon>Magnoliopsida</taxon>
        <taxon>Liliopsida</taxon>
        <taxon>Poales</taxon>
        <taxon>Poaceae</taxon>
        <taxon>PACMAD clade</taxon>
        <taxon>Arundinoideae</taxon>
        <taxon>Arundineae</taxon>
        <taxon>Arundo</taxon>
    </lineage>
</organism>
<reference evidence="1" key="2">
    <citation type="journal article" date="2015" name="Data Brief">
        <title>Shoot transcriptome of the giant reed, Arundo donax.</title>
        <authorList>
            <person name="Barrero R.A."/>
            <person name="Guerrero F.D."/>
            <person name="Moolhuijzen P."/>
            <person name="Goolsby J.A."/>
            <person name="Tidwell J."/>
            <person name="Bellgard S.E."/>
            <person name="Bellgard M.I."/>
        </authorList>
    </citation>
    <scope>NUCLEOTIDE SEQUENCE</scope>
    <source>
        <tissue evidence="1">Shoot tissue taken approximately 20 cm above the soil surface</tissue>
    </source>
</reference>